<feature type="transmembrane region" description="Helical" evidence="4">
    <location>
        <begin position="235"/>
        <end position="259"/>
    </location>
</feature>
<dbReference type="PANTHER" id="PTHR11360">
    <property type="entry name" value="MONOCARBOXYLATE TRANSPORTER"/>
    <property type="match status" value="1"/>
</dbReference>
<keyword evidence="1 4" id="KW-0812">Transmembrane</keyword>
<feature type="transmembrane region" description="Helical" evidence="4">
    <location>
        <begin position="301"/>
        <end position="318"/>
    </location>
</feature>
<feature type="transmembrane region" description="Helical" evidence="4">
    <location>
        <begin position="271"/>
        <end position="292"/>
    </location>
</feature>
<organism evidence="6 7">
    <name type="scientific">Labilithrix luteola</name>
    <dbReference type="NCBI Taxonomy" id="1391654"/>
    <lineage>
        <taxon>Bacteria</taxon>
        <taxon>Pseudomonadati</taxon>
        <taxon>Myxococcota</taxon>
        <taxon>Polyangia</taxon>
        <taxon>Polyangiales</taxon>
        <taxon>Labilitrichaceae</taxon>
        <taxon>Labilithrix</taxon>
    </lineage>
</organism>
<feature type="transmembrane region" description="Helical" evidence="4">
    <location>
        <begin position="324"/>
        <end position="340"/>
    </location>
</feature>
<dbReference type="InterPro" id="IPR011701">
    <property type="entry name" value="MFS"/>
</dbReference>
<proteinExistence type="predicted"/>
<name>A0A0K1Q1C2_9BACT</name>
<keyword evidence="2 4" id="KW-1133">Transmembrane helix</keyword>
<evidence type="ECO:0000313" key="6">
    <source>
        <dbReference type="EMBL" id="AKU99590.1"/>
    </source>
</evidence>
<dbReference type="EMBL" id="CP012333">
    <property type="protein sequence ID" value="AKU99590.1"/>
    <property type="molecule type" value="Genomic_DNA"/>
</dbReference>
<keyword evidence="7" id="KW-1185">Reference proteome</keyword>
<feature type="transmembrane region" description="Helical" evidence="4">
    <location>
        <begin position="140"/>
        <end position="161"/>
    </location>
</feature>
<dbReference type="SUPFAM" id="SSF103473">
    <property type="entry name" value="MFS general substrate transporter"/>
    <property type="match status" value="1"/>
</dbReference>
<gene>
    <name evidence="6" type="ORF">AKJ09_06254</name>
</gene>
<evidence type="ECO:0000256" key="4">
    <source>
        <dbReference type="SAM" id="Phobius"/>
    </source>
</evidence>
<dbReference type="GO" id="GO:0022857">
    <property type="term" value="F:transmembrane transporter activity"/>
    <property type="evidence" value="ECO:0007669"/>
    <property type="project" value="InterPro"/>
</dbReference>
<reference evidence="6 7" key="1">
    <citation type="submission" date="2015-08" db="EMBL/GenBank/DDBJ databases">
        <authorList>
            <person name="Babu N.S."/>
            <person name="Beckwith C.J."/>
            <person name="Beseler K.G."/>
            <person name="Brison A."/>
            <person name="Carone J.V."/>
            <person name="Caskin T.P."/>
            <person name="Diamond M."/>
            <person name="Durham M.E."/>
            <person name="Foxe J.M."/>
            <person name="Go M."/>
            <person name="Henderson B.A."/>
            <person name="Jones I.B."/>
            <person name="McGettigan J.A."/>
            <person name="Micheletti S.J."/>
            <person name="Nasrallah M.E."/>
            <person name="Ortiz D."/>
            <person name="Piller C.R."/>
            <person name="Privatt S.R."/>
            <person name="Schneider S.L."/>
            <person name="Sharp S."/>
            <person name="Smith T.C."/>
            <person name="Stanton J.D."/>
            <person name="Ullery H.E."/>
            <person name="Wilson R.J."/>
            <person name="Serrano M.G."/>
            <person name="Buck G."/>
            <person name="Lee V."/>
            <person name="Wang Y."/>
            <person name="Carvalho R."/>
            <person name="Voegtly L."/>
            <person name="Shi R."/>
            <person name="Duckworth R."/>
            <person name="Johnson A."/>
            <person name="Loviza R."/>
            <person name="Walstead R."/>
            <person name="Shah Z."/>
            <person name="Kiflezghi M."/>
            <person name="Wade K."/>
            <person name="Ball S.L."/>
            <person name="Bradley K.W."/>
            <person name="Asai D.J."/>
            <person name="Bowman C.A."/>
            <person name="Russell D.A."/>
            <person name="Pope W.H."/>
            <person name="Jacobs-Sera D."/>
            <person name="Hendrix R.W."/>
            <person name="Hatfull G.F."/>
        </authorList>
    </citation>
    <scope>NUCLEOTIDE SEQUENCE [LARGE SCALE GENOMIC DNA]</scope>
    <source>
        <strain evidence="6 7">DSM 27648</strain>
    </source>
</reference>
<evidence type="ECO:0000256" key="3">
    <source>
        <dbReference type="ARBA" id="ARBA00023136"/>
    </source>
</evidence>
<dbReference type="Pfam" id="PF07690">
    <property type="entry name" value="MFS_1"/>
    <property type="match status" value="1"/>
</dbReference>
<dbReference type="Gene3D" id="1.20.1250.20">
    <property type="entry name" value="MFS general substrate transporter like domains"/>
    <property type="match status" value="2"/>
</dbReference>
<feature type="transmembrane region" description="Helical" evidence="4">
    <location>
        <begin position="46"/>
        <end position="70"/>
    </location>
</feature>
<dbReference type="RefSeq" id="WP_146651024.1">
    <property type="nucleotide sequence ID" value="NZ_CP012333.1"/>
</dbReference>
<dbReference type="PANTHER" id="PTHR11360:SF290">
    <property type="entry name" value="MONOCARBOXYLATE MFS PERMEASE"/>
    <property type="match status" value="1"/>
</dbReference>
<dbReference type="InterPro" id="IPR050327">
    <property type="entry name" value="Proton-linked_MCT"/>
</dbReference>
<feature type="transmembrane region" description="Helical" evidence="4">
    <location>
        <begin position="82"/>
        <end position="100"/>
    </location>
</feature>
<dbReference type="STRING" id="1391654.AKJ09_06254"/>
<feature type="transmembrane region" description="Helical" evidence="4">
    <location>
        <begin position="392"/>
        <end position="412"/>
    </location>
</feature>
<keyword evidence="3 4" id="KW-0472">Membrane</keyword>
<evidence type="ECO:0000313" key="7">
    <source>
        <dbReference type="Proteomes" id="UP000064967"/>
    </source>
</evidence>
<sequence length="428" mass="45530">MNSANRRFHPAWIVAATTFLVLICAAGVRATPGVLIVPLEAEFGWSRAVISAGITVNLVLYGLVGPFSAATMQRFGVRRTTMVALLLMLVGVAAASHVRYPWQLLVSWGVLVGIGSGNAAMVLGATIVSRWFHRHRGMVMGILTASTATGQLVFLPALAWLVEHRGWRSVTTLLVVALGVVFVLVVLLLRADHPRDIGLRPYGASPAEPEPPPVQGNPFVLAIEALRSAARKRDFWILAASFFVCGATTNGLVGTHLVPACHDHGIPEVRAAGLLAIMGVFDLVGTTTSGWLSDRFDARKLLFVYYGVRGLSLLYLPQAFGDEVFALPVFAVLYGLDWIATVPPTLKLTRDTVGERDAPTVFGWIVAGHQIGAGFGALSAGTLRTMFDTYTLAWLSAGGLCVATAVMVLFIGRGSAALAPSRAGQPVP</sequence>
<dbReference type="PATRIC" id="fig|1391654.3.peg.6339"/>
<dbReference type="InterPro" id="IPR020846">
    <property type="entry name" value="MFS_dom"/>
</dbReference>
<evidence type="ECO:0000259" key="5">
    <source>
        <dbReference type="PROSITE" id="PS50850"/>
    </source>
</evidence>
<protein>
    <submittedName>
        <fullName evidence="6">Putative membrane transport protein</fullName>
    </submittedName>
</protein>
<feature type="domain" description="Major facilitator superfamily (MFS) profile" evidence="5">
    <location>
        <begin position="13"/>
        <end position="416"/>
    </location>
</feature>
<feature type="transmembrane region" description="Helical" evidence="4">
    <location>
        <begin position="106"/>
        <end position="128"/>
    </location>
</feature>
<dbReference type="OrthoDB" id="9797953at2"/>
<dbReference type="CDD" id="cd17355">
    <property type="entry name" value="MFS_YcxA_like"/>
    <property type="match status" value="1"/>
</dbReference>
<dbReference type="AlphaFoldDB" id="A0A0K1Q1C2"/>
<feature type="transmembrane region" description="Helical" evidence="4">
    <location>
        <begin position="167"/>
        <end position="189"/>
    </location>
</feature>
<evidence type="ECO:0000256" key="2">
    <source>
        <dbReference type="ARBA" id="ARBA00022989"/>
    </source>
</evidence>
<dbReference type="Proteomes" id="UP000064967">
    <property type="component" value="Chromosome"/>
</dbReference>
<dbReference type="InterPro" id="IPR036259">
    <property type="entry name" value="MFS_trans_sf"/>
</dbReference>
<feature type="transmembrane region" description="Helical" evidence="4">
    <location>
        <begin position="361"/>
        <end position="380"/>
    </location>
</feature>
<dbReference type="KEGG" id="llu:AKJ09_06254"/>
<evidence type="ECO:0000256" key="1">
    <source>
        <dbReference type="ARBA" id="ARBA00022692"/>
    </source>
</evidence>
<dbReference type="PROSITE" id="PS50850">
    <property type="entry name" value="MFS"/>
    <property type="match status" value="1"/>
</dbReference>
<accession>A0A0K1Q1C2</accession>